<dbReference type="InterPro" id="IPR002401">
    <property type="entry name" value="Cyt_P450_E_grp-I"/>
</dbReference>
<keyword evidence="14" id="KW-1185">Reference proteome</keyword>
<comment type="cofactor">
    <cofactor evidence="1 11">
        <name>heme</name>
        <dbReference type="ChEBI" id="CHEBI:30413"/>
    </cofactor>
</comment>
<keyword evidence="9 11" id="KW-0408">Iron</keyword>
<dbReference type="Proteomes" id="UP001633002">
    <property type="component" value="Unassembled WGS sequence"/>
</dbReference>
<evidence type="ECO:0000256" key="6">
    <source>
        <dbReference type="ARBA" id="ARBA00022723"/>
    </source>
</evidence>
<evidence type="ECO:0000256" key="5">
    <source>
        <dbReference type="ARBA" id="ARBA00022692"/>
    </source>
</evidence>
<sequence>MVRAMLLPPAGQAHSPGLIHVLDLLERHCLAPDTSLILNSIYEDLLLAREEMAKERLRYFEAMKRQRLPPGPRPWPIIGNLHQLGKLPHHSLTKMAETYGPIVSFWLGSKLVVMVASPDSAREVLKTQDQIFASRPHTSNGVIRGYNRQNMIWAPYGPAWRFLRKVCQLELFTAKRIMQFQHIRKEEVMNLVQALLDAGRAGRLVEVDEKVTEMSANNMTRMIFNKVYFGSNCPSTELGKSKEEVQKTFREFFRAAGAIPIGDIIPFLAKLDLGKEVAKMWKLRRKLEAFFRNIIKEHRQRREANPVAADEDFVDVLLSLEEDNSGNKMTDEIIMGVLGDMLLAGTDTSADQVMWTLTELMRHPEIRSKLQQEIDQVVGQHRAVEESDLPQLKYLEAVVKESLRLHPVVPLLLPHENLVKTKVFGYDIPAQTRVYLNVYAIQRDPQVWENPLTFKPERFLKKENKDFRGHDFEFLPFGSGRRACPGMNLGLIMMHLTVAQMLHACEFSLPPGMTPEQVSVEETFVLTAVRAHPLQLLVAPRLAH</sequence>
<evidence type="ECO:0000256" key="9">
    <source>
        <dbReference type="ARBA" id="ARBA00023004"/>
    </source>
</evidence>
<keyword evidence="8 12" id="KW-0560">Oxidoreductase</keyword>
<name>A0ABD3I0X1_9MARC</name>
<keyword evidence="5" id="KW-0812">Transmembrane</keyword>
<evidence type="ECO:0000256" key="1">
    <source>
        <dbReference type="ARBA" id="ARBA00001971"/>
    </source>
</evidence>
<dbReference type="InterPro" id="IPR036396">
    <property type="entry name" value="Cyt_P450_sf"/>
</dbReference>
<evidence type="ECO:0000256" key="10">
    <source>
        <dbReference type="ARBA" id="ARBA00023136"/>
    </source>
</evidence>
<dbReference type="GO" id="GO:0046872">
    <property type="term" value="F:metal ion binding"/>
    <property type="evidence" value="ECO:0007669"/>
    <property type="project" value="UniProtKB-KW"/>
</dbReference>
<evidence type="ECO:0000256" key="11">
    <source>
        <dbReference type="PIRSR" id="PIRSR602401-1"/>
    </source>
</evidence>
<keyword evidence="10" id="KW-0472">Membrane</keyword>
<organism evidence="13 14">
    <name type="scientific">Riccia sorocarpa</name>
    <dbReference type="NCBI Taxonomy" id="122646"/>
    <lineage>
        <taxon>Eukaryota</taxon>
        <taxon>Viridiplantae</taxon>
        <taxon>Streptophyta</taxon>
        <taxon>Embryophyta</taxon>
        <taxon>Marchantiophyta</taxon>
        <taxon>Marchantiopsida</taxon>
        <taxon>Marchantiidae</taxon>
        <taxon>Marchantiales</taxon>
        <taxon>Ricciaceae</taxon>
        <taxon>Riccia</taxon>
    </lineage>
</organism>
<comment type="caution">
    <text evidence="13">The sequence shown here is derived from an EMBL/GenBank/DDBJ whole genome shotgun (WGS) entry which is preliminary data.</text>
</comment>
<dbReference type="CDD" id="cd20618">
    <property type="entry name" value="CYP71_clan"/>
    <property type="match status" value="1"/>
</dbReference>
<evidence type="ECO:0000256" key="3">
    <source>
        <dbReference type="ARBA" id="ARBA00010617"/>
    </source>
</evidence>
<gene>
    <name evidence="13" type="ORF">R1sor_010206</name>
</gene>
<proteinExistence type="inferred from homology"/>
<feature type="binding site" description="axial binding residue" evidence="11">
    <location>
        <position position="484"/>
    </location>
    <ligand>
        <name>heme</name>
        <dbReference type="ChEBI" id="CHEBI:30413"/>
    </ligand>
    <ligandPart>
        <name>Fe</name>
        <dbReference type="ChEBI" id="CHEBI:18248"/>
    </ligandPart>
</feature>
<accession>A0ABD3I0X1</accession>
<dbReference type="PROSITE" id="PS00086">
    <property type="entry name" value="CYTOCHROME_P450"/>
    <property type="match status" value="1"/>
</dbReference>
<comment type="similarity">
    <text evidence="3 12">Belongs to the cytochrome P450 family.</text>
</comment>
<dbReference type="InterPro" id="IPR017972">
    <property type="entry name" value="Cyt_P450_CS"/>
</dbReference>
<dbReference type="AlphaFoldDB" id="A0ABD3I0X1"/>
<dbReference type="InterPro" id="IPR001128">
    <property type="entry name" value="Cyt_P450"/>
</dbReference>
<comment type="subcellular location">
    <subcellularLocation>
        <location evidence="2">Membrane</location>
        <topology evidence="2">Single-pass membrane protein</topology>
    </subcellularLocation>
</comment>
<keyword evidence="7" id="KW-1133">Transmembrane helix</keyword>
<evidence type="ECO:0000256" key="12">
    <source>
        <dbReference type="RuleBase" id="RU000461"/>
    </source>
</evidence>
<evidence type="ECO:0000256" key="7">
    <source>
        <dbReference type="ARBA" id="ARBA00022989"/>
    </source>
</evidence>
<reference evidence="13 14" key="1">
    <citation type="submission" date="2024-09" db="EMBL/GenBank/DDBJ databases">
        <title>Chromosome-scale assembly of Riccia sorocarpa.</title>
        <authorList>
            <person name="Paukszto L."/>
        </authorList>
    </citation>
    <scope>NUCLEOTIDE SEQUENCE [LARGE SCALE GENOMIC DNA]</scope>
    <source>
        <strain evidence="13">LP-2024</strain>
        <tissue evidence="13">Aerial parts of the thallus</tissue>
    </source>
</reference>
<dbReference type="PRINTS" id="PR00463">
    <property type="entry name" value="EP450I"/>
</dbReference>
<dbReference type="GO" id="GO:0004497">
    <property type="term" value="F:monooxygenase activity"/>
    <property type="evidence" value="ECO:0007669"/>
    <property type="project" value="UniProtKB-KW"/>
</dbReference>
<dbReference type="FunFam" id="1.10.630.10:FF:000097">
    <property type="entry name" value="Cytochrome P-450 19"/>
    <property type="match status" value="1"/>
</dbReference>
<dbReference type="Pfam" id="PF00067">
    <property type="entry name" value="p450"/>
    <property type="match status" value="1"/>
</dbReference>
<evidence type="ECO:0000256" key="4">
    <source>
        <dbReference type="ARBA" id="ARBA00022617"/>
    </source>
</evidence>
<dbReference type="PRINTS" id="PR00385">
    <property type="entry name" value="P450"/>
</dbReference>
<keyword evidence="6 11" id="KW-0479">Metal-binding</keyword>
<dbReference type="SUPFAM" id="SSF48264">
    <property type="entry name" value="Cytochrome P450"/>
    <property type="match status" value="1"/>
</dbReference>
<evidence type="ECO:0000313" key="14">
    <source>
        <dbReference type="Proteomes" id="UP001633002"/>
    </source>
</evidence>
<evidence type="ECO:0008006" key="15">
    <source>
        <dbReference type="Google" id="ProtNLM"/>
    </source>
</evidence>
<dbReference type="PANTHER" id="PTHR47944:SF16">
    <property type="entry name" value="CYTOCHROME P450 FAMILY 1 SUBFAMILY A POLYPEPTIDE 1"/>
    <property type="match status" value="1"/>
</dbReference>
<protein>
    <recommendedName>
        <fullName evidence="15">Cytochrome P450</fullName>
    </recommendedName>
</protein>
<evidence type="ECO:0000256" key="2">
    <source>
        <dbReference type="ARBA" id="ARBA00004167"/>
    </source>
</evidence>
<evidence type="ECO:0000313" key="13">
    <source>
        <dbReference type="EMBL" id="KAL3696130.1"/>
    </source>
</evidence>
<dbReference type="EMBL" id="JBJQOH010000002">
    <property type="protein sequence ID" value="KAL3696130.1"/>
    <property type="molecule type" value="Genomic_DNA"/>
</dbReference>
<dbReference type="PANTHER" id="PTHR47944">
    <property type="entry name" value="CYTOCHROME P450 98A9"/>
    <property type="match status" value="1"/>
</dbReference>
<keyword evidence="4 11" id="KW-0349">Heme</keyword>
<dbReference type="Gene3D" id="1.10.630.10">
    <property type="entry name" value="Cytochrome P450"/>
    <property type="match status" value="1"/>
</dbReference>
<keyword evidence="12" id="KW-0503">Monooxygenase</keyword>
<evidence type="ECO:0000256" key="8">
    <source>
        <dbReference type="ARBA" id="ARBA00023002"/>
    </source>
</evidence>
<dbReference type="GO" id="GO:0016020">
    <property type="term" value="C:membrane"/>
    <property type="evidence" value="ECO:0007669"/>
    <property type="project" value="UniProtKB-SubCell"/>
</dbReference>